<dbReference type="Proteomes" id="UP001501581">
    <property type="component" value="Unassembled WGS sequence"/>
</dbReference>
<dbReference type="SUPFAM" id="SSF63829">
    <property type="entry name" value="Calcium-dependent phosphotriesterase"/>
    <property type="match status" value="1"/>
</dbReference>
<organism evidence="2 3">
    <name type="scientific">Nocardioides dubius</name>
    <dbReference type="NCBI Taxonomy" id="317019"/>
    <lineage>
        <taxon>Bacteria</taxon>
        <taxon>Bacillati</taxon>
        <taxon>Actinomycetota</taxon>
        <taxon>Actinomycetes</taxon>
        <taxon>Propionibacteriales</taxon>
        <taxon>Nocardioidaceae</taxon>
        <taxon>Nocardioides</taxon>
    </lineage>
</organism>
<evidence type="ECO:0000313" key="3">
    <source>
        <dbReference type="Proteomes" id="UP001501581"/>
    </source>
</evidence>
<dbReference type="PANTHER" id="PTHR31460">
    <property type="match status" value="1"/>
</dbReference>
<dbReference type="PANTHER" id="PTHR31460:SF3">
    <property type="entry name" value="MESOCENTIN"/>
    <property type="match status" value="1"/>
</dbReference>
<accession>A0ABN1TWA5</accession>
<name>A0ABN1TWA5_9ACTN</name>
<evidence type="ECO:0000256" key="1">
    <source>
        <dbReference type="SAM" id="SignalP"/>
    </source>
</evidence>
<feature type="chain" id="PRO_5046334061" description="Gluconolaconase" evidence="1">
    <location>
        <begin position="25"/>
        <end position="323"/>
    </location>
</feature>
<dbReference type="InterPro" id="IPR053224">
    <property type="entry name" value="Sensory_adhesion_molecule"/>
</dbReference>
<sequence length="323" mass="34202">MNRNQLTSALLAATVVASSAMATASVASAHSPARPSTYLLTGDADSPVGSKFEGIGADERRGLFYVSEVTGGEIHRGSVGSAQTQEWIAGDGTDGRYTARGITVDRQGRVYVAGGPNGIGTGRPDLWVYDARGHLLAALRAPGTDVFLNDVAIGPDGAAYFTNSNDAQIFRVAPGRHGWQASLWADATDTIAREAGFNLGGIVLSADRSGFVVAQGNVGRMWRFDARTAAVREIAVDTDLVNADGLVRQGNRLTVVRNFSKMIATLRVSADGRRLTTLSQRASAADRVLTTAKTLRGRILYVDSKFDEAVASGPYQVITDPTR</sequence>
<dbReference type="EMBL" id="BAAALG010000009">
    <property type="protein sequence ID" value="GAA1103702.1"/>
    <property type="molecule type" value="Genomic_DNA"/>
</dbReference>
<feature type="signal peptide" evidence="1">
    <location>
        <begin position="1"/>
        <end position="24"/>
    </location>
</feature>
<proteinExistence type="predicted"/>
<gene>
    <name evidence="2" type="ORF">GCM10009668_23270</name>
</gene>
<reference evidence="2 3" key="1">
    <citation type="journal article" date="2019" name="Int. J. Syst. Evol. Microbiol.">
        <title>The Global Catalogue of Microorganisms (GCM) 10K type strain sequencing project: providing services to taxonomists for standard genome sequencing and annotation.</title>
        <authorList>
            <consortium name="The Broad Institute Genomics Platform"/>
            <consortium name="The Broad Institute Genome Sequencing Center for Infectious Disease"/>
            <person name="Wu L."/>
            <person name="Ma J."/>
        </authorList>
    </citation>
    <scope>NUCLEOTIDE SEQUENCE [LARGE SCALE GENOMIC DNA]</scope>
    <source>
        <strain evidence="2 3">JCM 13008</strain>
    </source>
</reference>
<comment type="caution">
    <text evidence="2">The sequence shown here is derived from an EMBL/GenBank/DDBJ whole genome shotgun (WGS) entry which is preliminary data.</text>
</comment>
<dbReference type="RefSeq" id="WP_343994543.1">
    <property type="nucleotide sequence ID" value="NZ_BAAALG010000009.1"/>
</dbReference>
<keyword evidence="3" id="KW-1185">Reference proteome</keyword>
<dbReference type="InterPro" id="IPR011042">
    <property type="entry name" value="6-blade_b-propeller_TolB-like"/>
</dbReference>
<dbReference type="Gene3D" id="2.120.10.30">
    <property type="entry name" value="TolB, C-terminal domain"/>
    <property type="match status" value="1"/>
</dbReference>
<protein>
    <recommendedName>
        <fullName evidence="4">Gluconolaconase</fullName>
    </recommendedName>
</protein>
<evidence type="ECO:0000313" key="2">
    <source>
        <dbReference type="EMBL" id="GAA1103702.1"/>
    </source>
</evidence>
<evidence type="ECO:0008006" key="4">
    <source>
        <dbReference type="Google" id="ProtNLM"/>
    </source>
</evidence>
<keyword evidence="1" id="KW-0732">Signal</keyword>